<dbReference type="SUPFAM" id="SSF57667">
    <property type="entry name" value="beta-beta-alpha zinc fingers"/>
    <property type="match status" value="2"/>
</dbReference>
<dbReference type="FunFam" id="3.30.160.60:FF:000446">
    <property type="entry name" value="Zinc finger protein"/>
    <property type="match status" value="1"/>
</dbReference>
<dbReference type="InterPro" id="IPR036236">
    <property type="entry name" value="Znf_C2H2_sf"/>
</dbReference>
<comment type="subcellular location">
    <subcellularLocation>
        <location evidence="1">Nucleus</location>
    </subcellularLocation>
</comment>
<feature type="compositionally biased region" description="Basic residues" evidence="9">
    <location>
        <begin position="55"/>
        <end position="75"/>
    </location>
</feature>
<dbReference type="RefSeq" id="XP_034241321.1">
    <property type="nucleotide sequence ID" value="XM_034385430.1"/>
</dbReference>
<evidence type="ECO:0000313" key="13">
    <source>
        <dbReference type="RefSeq" id="XP_034241318.1"/>
    </source>
</evidence>
<feature type="region of interest" description="Disordered" evidence="9">
    <location>
        <begin position="490"/>
        <end position="546"/>
    </location>
</feature>
<feature type="region of interest" description="Disordered" evidence="9">
    <location>
        <begin position="629"/>
        <end position="654"/>
    </location>
</feature>
<keyword evidence="5" id="KW-0862">Zinc</keyword>
<evidence type="ECO:0000313" key="12">
    <source>
        <dbReference type="RefSeq" id="XP_034241317.1"/>
    </source>
</evidence>
<feature type="compositionally biased region" description="Basic and acidic residues" evidence="9">
    <location>
        <begin position="36"/>
        <end position="47"/>
    </location>
</feature>
<evidence type="ECO:0000313" key="17">
    <source>
        <dbReference type="RefSeq" id="XP_034241322.1"/>
    </source>
</evidence>
<dbReference type="RefSeq" id="XP_034241319.1">
    <property type="nucleotide sequence ID" value="XM_034385428.1"/>
</dbReference>
<accession>A0A6P8Z3Z3</accession>
<keyword evidence="2" id="KW-0479">Metal-binding</keyword>
<keyword evidence="8" id="KW-0175">Coiled coil</keyword>
<dbReference type="RefSeq" id="XP_034241318.1">
    <property type="nucleotide sequence ID" value="XM_034385427.1"/>
</dbReference>
<feature type="compositionally biased region" description="Basic and acidic residues" evidence="9">
    <location>
        <begin position="640"/>
        <end position="650"/>
    </location>
</feature>
<dbReference type="PANTHER" id="PTHR24394:SF47">
    <property type="entry name" value="ZINC FINGER AND BTB DOMAIN CONTAINING 20"/>
    <property type="match status" value="1"/>
</dbReference>
<evidence type="ECO:0000256" key="1">
    <source>
        <dbReference type="ARBA" id="ARBA00004123"/>
    </source>
</evidence>
<feature type="compositionally biased region" description="Basic residues" evidence="9">
    <location>
        <begin position="348"/>
        <end position="358"/>
    </location>
</feature>
<gene>
    <name evidence="12 13 14 15 16 17" type="primary">LOC117645329</name>
</gene>
<dbReference type="Gene3D" id="3.30.160.60">
    <property type="entry name" value="Classic Zinc Finger"/>
    <property type="match status" value="2"/>
</dbReference>
<reference evidence="12 13" key="1">
    <citation type="submission" date="2025-04" db="UniProtKB">
        <authorList>
            <consortium name="RefSeq"/>
        </authorList>
    </citation>
    <scope>IDENTIFICATION</scope>
    <source>
        <tissue evidence="12 13">Total insect</tissue>
    </source>
</reference>
<evidence type="ECO:0000256" key="2">
    <source>
        <dbReference type="ARBA" id="ARBA00022723"/>
    </source>
</evidence>
<feature type="domain" description="C2H2-type" evidence="10">
    <location>
        <begin position="1035"/>
        <end position="1063"/>
    </location>
</feature>
<feature type="region of interest" description="Disordered" evidence="9">
    <location>
        <begin position="226"/>
        <end position="290"/>
    </location>
</feature>
<evidence type="ECO:0000313" key="15">
    <source>
        <dbReference type="RefSeq" id="XP_034241320.1"/>
    </source>
</evidence>
<feature type="compositionally biased region" description="Basic residues" evidence="9">
    <location>
        <begin position="365"/>
        <end position="375"/>
    </location>
</feature>
<feature type="compositionally biased region" description="Polar residues" evidence="9">
    <location>
        <begin position="959"/>
        <end position="975"/>
    </location>
</feature>
<keyword evidence="11" id="KW-1185">Reference proteome</keyword>
<evidence type="ECO:0000313" key="11">
    <source>
        <dbReference type="Proteomes" id="UP000515158"/>
    </source>
</evidence>
<dbReference type="RefSeq" id="XP_034241322.1">
    <property type="nucleotide sequence ID" value="XM_034385431.1"/>
</dbReference>
<feature type="domain" description="C2H2-type" evidence="10">
    <location>
        <begin position="1064"/>
        <end position="1091"/>
    </location>
</feature>
<dbReference type="Pfam" id="PF00096">
    <property type="entry name" value="zf-C2H2"/>
    <property type="match status" value="1"/>
</dbReference>
<evidence type="ECO:0000256" key="8">
    <source>
        <dbReference type="SAM" id="Coils"/>
    </source>
</evidence>
<evidence type="ECO:0000313" key="14">
    <source>
        <dbReference type="RefSeq" id="XP_034241319.1"/>
    </source>
</evidence>
<dbReference type="RefSeq" id="XP_034241317.1">
    <property type="nucleotide sequence ID" value="XM_034385426.1"/>
</dbReference>
<feature type="compositionally biased region" description="Basic and acidic residues" evidence="9">
    <location>
        <begin position="507"/>
        <end position="522"/>
    </location>
</feature>
<dbReference type="GO" id="GO:0008270">
    <property type="term" value="F:zinc ion binding"/>
    <property type="evidence" value="ECO:0007669"/>
    <property type="project" value="UniProtKB-KW"/>
</dbReference>
<dbReference type="PROSITE" id="PS50157">
    <property type="entry name" value="ZINC_FINGER_C2H2_2"/>
    <property type="match status" value="3"/>
</dbReference>
<organism evidence="12">
    <name type="scientific">Thrips palmi</name>
    <name type="common">Melon thrips</name>
    <dbReference type="NCBI Taxonomy" id="161013"/>
    <lineage>
        <taxon>Eukaryota</taxon>
        <taxon>Metazoa</taxon>
        <taxon>Ecdysozoa</taxon>
        <taxon>Arthropoda</taxon>
        <taxon>Hexapoda</taxon>
        <taxon>Insecta</taxon>
        <taxon>Pterygota</taxon>
        <taxon>Neoptera</taxon>
        <taxon>Paraneoptera</taxon>
        <taxon>Thysanoptera</taxon>
        <taxon>Terebrantia</taxon>
        <taxon>Thripoidea</taxon>
        <taxon>Thripidae</taxon>
        <taxon>Thrips</taxon>
    </lineage>
</organism>
<feature type="region of interest" description="Disordered" evidence="9">
    <location>
        <begin position="306"/>
        <end position="387"/>
    </location>
</feature>
<dbReference type="GO" id="GO:0000981">
    <property type="term" value="F:DNA-binding transcription factor activity, RNA polymerase II-specific"/>
    <property type="evidence" value="ECO:0007669"/>
    <property type="project" value="TreeGrafter"/>
</dbReference>
<feature type="region of interest" description="Disordered" evidence="9">
    <location>
        <begin position="415"/>
        <end position="440"/>
    </location>
</feature>
<feature type="compositionally biased region" description="Polar residues" evidence="9">
    <location>
        <begin position="874"/>
        <end position="885"/>
    </location>
</feature>
<keyword evidence="6" id="KW-0539">Nucleus</keyword>
<feature type="compositionally biased region" description="Basic and acidic residues" evidence="9">
    <location>
        <begin position="415"/>
        <end position="436"/>
    </location>
</feature>
<protein>
    <submittedName>
        <fullName evidence="12 13">Uncharacterized protein LOC117645329 isoform X1</fullName>
    </submittedName>
</protein>
<evidence type="ECO:0000313" key="16">
    <source>
        <dbReference type="RefSeq" id="XP_034241321.1"/>
    </source>
</evidence>
<evidence type="ECO:0000256" key="9">
    <source>
        <dbReference type="SAM" id="MobiDB-lite"/>
    </source>
</evidence>
<evidence type="ECO:0000256" key="3">
    <source>
        <dbReference type="ARBA" id="ARBA00022737"/>
    </source>
</evidence>
<feature type="domain" description="C2H2-type" evidence="10">
    <location>
        <begin position="1092"/>
        <end position="1115"/>
    </location>
</feature>
<feature type="compositionally biased region" description="Basic and acidic residues" evidence="9">
    <location>
        <begin position="856"/>
        <end position="868"/>
    </location>
</feature>
<dbReference type="KEGG" id="tpal:117645329"/>
<feature type="compositionally biased region" description="Basic and acidic residues" evidence="9">
    <location>
        <begin position="270"/>
        <end position="286"/>
    </location>
</feature>
<dbReference type="GeneID" id="117645329"/>
<dbReference type="PROSITE" id="PS00028">
    <property type="entry name" value="ZINC_FINGER_C2H2_1"/>
    <property type="match status" value="2"/>
</dbReference>
<dbReference type="OrthoDB" id="10039931at2759"/>
<keyword evidence="3" id="KW-0677">Repeat</keyword>
<feature type="compositionally biased region" description="Basic residues" evidence="9">
    <location>
        <begin position="233"/>
        <end position="249"/>
    </location>
</feature>
<dbReference type="RefSeq" id="XP_034241320.1">
    <property type="nucleotide sequence ID" value="XM_034385429.1"/>
</dbReference>
<evidence type="ECO:0000256" key="6">
    <source>
        <dbReference type="ARBA" id="ARBA00023242"/>
    </source>
</evidence>
<feature type="compositionally biased region" description="Basic and acidic residues" evidence="9">
    <location>
        <begin position="535"/>
        <end position="546"/>
    </location>
</feature>
<feature type="compositionally biased region" description="Basic and acidic residues" evidence="9">
    <location>
        <begin position="976"/>
        <end position="985"/>
    </location>
</feature>
<dbReference type="InterPro" id="IPR013087">
    <property type="entry name" value="Znf_C2H2_type"/>
</dbReference>
<dbReference type="PANTHER" id="PTHR24394">
    <property type="entry name" value="ZINC FINGER PROTEIN"/>
    <property type="match status" value="1"/>
</dbReference>
<dbReference type="GO" id="GO:0005634">
    <property type="term" value="C:nucleus"/>
    <property type="evidence" value="ECO:0007669"/>
    <property type="project" value="UniProtKB-SubCell"/>
</dbReference>
<feature type="region of interest" description="Disordered" evidence="9">
    <location>
        <begin position="940"/>
        <end position="985"/>
    </location>
</feature>
<keyword evidence="4 7" id="KW-0863">Zinc-finger</keyword>
<dbReference type="SMART" id="SM00355">
    <property type="entry name" value="ZnF_C2H2"/>
    <property type="match status" value="4"/>
</dbReference>
<evidence type="ECO:0000256" key="4">
    <source>
        <dbReference type="ARBA" id="ARBA00022771"/>
    </source>
</evidence>
<sequence length="1158" mass="130640">MGVAADSQPKSKRKRRKLFVEDRSFFGDESLTYPEVDPRTVDGDILKLKVPSKSQSRRTRKYNHGNSQHSKKVITVHHDVPLPSVDTEEAKMDRVKRKRQSPPDSEGPASKKYKTGSLDADAHVDHCVQLDEYSPIVDVGHTSDLSEPSNIPGHHEEWNFSSLDNSVLKGNSCSLRNNSTETQSAKKDFINRFLSDAVSTLGMSEKCLESSSDEFSSNDITEAADLISSHNRNQSRKKRTSCRSSRKCNNKSGSSKLSELSDLSGPFEPSDLKSDKCSKKRNEFSEKSPLSSSQLLLLKQILPSNNGLSTANQKKRCSSPVNATHSDTDESLQIIDHIEPPTATLINKKSKKKKRVKERKSQKTKEKKNKRKKKKNERDQEKLSKKTIKLQKSTDELLNSGIEQDSMDKHEQIVVENEKGRQLNQVKEERKTDNKRKTSLKSDAMCASDDLPTCTSSKSLNKIGSLKKVHSKKKKVSVEMQLTNEEILHLPSGRHPEKNFSSPKCQLGDKRLSSVEKKKTKDGNVPLDSEQNCSDSDHLNETDDYRCTSDDTNEYIDVTTLEDSTVNHENSLNELKKNFNRVDRKMKKTSQTMEDCKVACSETLQQLVEKASSSLKNCENLSTNEYSPDLFDGTVEDSNSLERKQEKRAQPESALEEICNNDNSSLHTHKEDDASVLEGHSENVPALNEQQIGLNTGEGKIQRNKKKKEVSDLDNCETLQELVEKASCSLRNCESSITDDCSPDMFEANSEATSNAILIKKKIRKNPTHESDPEESSLSHTVSSNKQDKLSGEKKHQAKKTSWLENVSPDSSPGVIDFCSPWHRLTQDSNGSFTAHSGEISQVSLQESHIDEHVLKPHSSNDHVEMNKSRRSQRLNTSRVVETNESSLDETLTSAAALSLHLNKPSVLLPQNSELALNSEAIKKHVSKEGSCLKNKLNIKLAKSRNSQNKSEPVEKSRSPLTRSKSTARAMQSNKKNAEKMVKSKGKDVVKQWKMKCTRCRSWFDTEWSMALHKCVSGSKRRTIEEPHRTNYAHHKCNKCGKAYIKKGALHEHVKLVHKGLRAHKCDECPMSFGVKQTLIVHKRLHTNSLPYECRICSKQTRTKSNLNRHYTQEHRLTPSFPCSLCPHKNIRCFFEEDLKEHLGNYHSKSIISTIKTL</sequence>
<dbReference type="AlphaFoldDB" id="A0A6P8Z3Z3"/>
<feature type="region of interest" description="Disordered" evidence="9">
    <location>
        <begin position="30"/>
        <end position="117"/>
    </location>
</feature>
<feature type="compositionally biased region" description="Basic and acidic residues" evidence="9">
    <location>
        <begin position="786"/>
        <end position="795"/>
    </location>
</feature>
<evidence type="ECO:0000259" key="10">
    <source>
        <dbReference type="PROSITE" id="PS50157"/>
    </source>
</evidence>
<feature type="region of interest" description="Disordered" evidence="9">
    <location>
        <begin position="856"/>
        <end position="887"/>
    </location>
</feature>
<feature type="compositionally biased region" description="Polar residues" evidence="9">
    <location>
        <begin position="776"/>
        <end position="785"/>
    </location>
</feature>
<dbReference type="Proteomes" id="UP000515158">
    <property type="component" value="Unplaced"/>
</dbReference>
<feature type="region of interest" description="Disordered" evidence="9">
    <location>
        <begin position="686"/>
        <end position="708"/>
    </location>
</feature>
<name>A0A6P8Z3Z3_THRPL</name>
<evidence type="ECO:0000256" key="7">
    <source>
        <dbReference type="PROSITE-ProRule" id="PRU00042"/>
    </source>
</evidence>
<proteinExistence type="predicted"/>
<feature type="coiled-coil region" evidence="8">
    <location>
        <begin position="558"/>
        <end position="592"/>
    </location>
</feature>
<evidence type="ECO:0000256" key="5">
    <source>
        <dbReference type="ARBA" id="ARBA00022833"/>
    </source>
</evidence>
<feature type="region of interest" description="Disordered" evidence="9">
    <location>
        <begin position="764"/>
        <end position="808"/>
    </location>
</feature>